<feature type="domain" description="Rieske" evidence="7">
    <location>
        <begin position="179"/>
        <end position="279"/>
    </location>
</feature>
<protein>
    <submittedName>
        <fullName evidence="8">Rieske 2Fe-2S domain-containing protein</fullName>
    </submittedName>
</protein>
<evidence type="ECO:0000256" key="1">
    <source>
        <dbReference type="ARBA" id="ARBA00022714"/>
    </source>
</evidence>
<evidence type="ECO:0000256" key="2">
    <source>
        <dbReference type="ARBA" id="ARBA00022723"/>
    </source>
</evidence>
<keyword evidence="4" id="KW-0411">Iron-sulfur</keyword>
<dbReference type="PANTHER" id="PTHR21496">
    <property type="entry name" value="FERREDOXIN-RELATED"/>
    <property type="match status" value="1"/>
</dbReference>
<dbReference type="Gene3D" id="2.102.10.10">
    <property type="entry name" value="Rieske [2Fe-2S] iron-sulphur domain"/>
    <property type="match status" value="1"/>
</dbReference>
<dbReference type="InterPro" id="IPR036922">
    <property type="entry name" value="Rieske_2Fe-2S_sf"/>
</dbReference>
<comment type="similarity">
    <text evidence="6">Belongs to the bacterial ring-hydroxylating dioxygenase ferredoxin component family.</text>
</comment>
<evidence type="ECO:0000313" key="9">
    <source>
        <dbReference type="Proteomes" id="UP001339911"/>
    </source>
</evidence>
<evidence type="ECO:0000313" key="8">
    <source>
        <dbReference type="EMBL" id="MEE6310002.1"/>
    </source>
</evidence>
<evidence type="ECO:0000256" key="6">
    <source>
        <dbReference type="ARBA" id="ARBA00038001"/>
    </source>
</evidence>
<evidence type="ECO:0000256" key="3">
    <source>
        <dbReference type="ARBA" id="ARBA00023004"/>
    </source>
</evidence>
<accession>A0ABU7SJF5</accession>
<reference evidence="8 9" key="1">
    <citation type="submission" date="2024-01" db="EMBL/GenBank/DDBJ databases">
        <title>Genome insights into Plantactinospora veratri sp. nov.</title>
        <authorList>
            <person name="Wang L."/>
        </authorList>
    </citation>
    <scope>NUCLEOTIDE SEQUENCE [LARGE SCALE GENOMIC DNA]</scope>
    <source>
        <strain evidence="8 9">NEAU-FHS4</strain>
    </source>
</reference>
<keyword evidence="3" id="KW-0408">Iron</keyword>
<dbReference type="Pfam" id="PF09990">
    <property type="entry name" value="DUF2231"/>
    <property type="match status" value="1"/>
</dbReference>
<dbReference type="EMBL" id="JAZGQL010000020">
    <property type="protein sequence ID" value="MEE6310002.1"/>
    <property type="molecule type" value="Genomic_DNA"/>
</dbReference>
<keyword evidence="1" id="KW-0001">2Fe-2S</keyword>
<dbReference type="PANTHER" id="PTHR21496:SF0">
    <property type="entry name" value="RIESKE DOMAIN-CONTAINING PROTEIN"/>
    <property type="match status" value="1"/>
</dbReference>
<dbReference type="InterPro" id="IPR019251">
    <property type="entry name" value="DUF2231_TM"/>
</dbReference>
<keyword evidence="9" id="KW-1185">Reference proteome</keyword>
<dbReference type="SUPFAM" id="SSF50022">
    <property type="entry name" value="ISP domain"/>
    <property type="match status" value="1"/>
</dbReference>
<comment type="cofactor">
    <cofactor evidence="5">
        <name>[2Fe-2S] cluster</name>
        <dbReference type="ChEBI" id="CHEBI:190135"/>
    </cofactor>
</comment>
<evidence type="ECO:0000256" key="4">
    <source>
        <dbReference type="ARBA" id="ARBA00023014"/>
    </source>
</evidence>
<dbReference type="Pfam" id="PF00355">
    <property type="entry name" value="Rieske"/>
    <property type="match status" value="1"/>
</dbReference>
<dbReference type="RefSeq" id="WP_331210229.1">
    <property type="nucleotide sequence ID" value="NZ_JAZGQL010000020.1"/>
</dbReference>
<name>A0ABU7SJF5_9ACTN</name>
<evidence type="ECO:0000256" key="5">
    <source>
        <dbReference type="ARBA" id="ARBA00034078"/>
    </source>
</evidence>
<sequence length="282" mass="29942">MRAILKLEQATGLDQTAERMQRIVAAAIRPQWLRDLLHGVPIGHPLHPALVQVPLGAWISTAVLDLMPNQRRAATTLVAVGTAVAVPTAISGWNDWGALSREQQRVGLVHALANGVAIAMYAGSLAARLSGRPGLGRTLGYLGLAAAGSGGFIGGHLAYKQAANVNQGVPDLRRIEDGWHALADMSALPEKELLTRRIDDIAVIVYRDGDDVTVMLERCAHQSGPLGAGEVVQENGRTCVKCPWHGSMFELDGGEVVHGPASTDQQILPTRVVGGVLQTRLP</sequence>
<gene>
    <name evidence="8" type="ORF">V1634_24520</name>
</gene>
<organism evidence="8 9">
    <name type="scientific">Plantactinospora veratri</name>
    <dbReference type="NCBI Taxonomy" id="1436122"/>
    <lineage>
        <taxon>Bacteria</taxon>
        <taxon>Bacillati</taxon>
        <taxon>Actinomycetota</taxon>
        <taxon>Actinomycetes</taxon>
        <taxon>Micromonosporales</taxon>
        <taxon>Micromonosporaceae</taxon>
        <taxon>Plantactinospora</taxon>
    </lineage>
</organism>
<dbReference type="InterPro" id="IPR017941">
    <property type="entry name" value="Rieske_2Fe-2S"/>
</dbReference>
<dbReference type="Proteomes" id="UP001339911">
    <property type="component" value="Unassembled WGS sequence"/>
</dbReference>
<dbReference type="CDD" id="cd03467">
    <property type="entry name" value="Rieske"/>
    <property type="match status" value="1"/>
</dbReference>
<dbReference type="PROSITE" id="PS51296">
    <property type="entry name" value="RIESKE"/>
    <property type="match status" value="1"/>
</dbReference>
<keyword evidence="2" id="KW-0479">Metal-binding</keyword>
<proteinExistence type="inferred from homology"/>
<evidence type="ECO:0000259" key="7">
    <source>
        <dbReference type="PROSITE" id="PS51296"/>
    </source>
</evidence>
<comment type="caution">
    <text evidence="8">The sequence shown here is derived from an EMBL/GenBank/DDBJ whole genome shotgun (WGS) entry which is preliminary data.</text>
</comment>